<dbReference type="STRING" id="559515.M4BMG3"/>
<feature type="domain" description="FATC" evidence="12">
    <location>
        <begin position="465"/>
        <end position="497"/>
    </location>
</feature>
<keyword evidence="14" id="KW-1185">Reference proteome</keyword>
<dbReference type="InterPro" id="IPR003152">
    <property type="entry name" value="FATC_dom"/>
</dbReference>
<name>M4BMG3_HYAAE</name>
<evidence type="ECO:0000256" key="4">
    <source>
        <dbReference type="ARBA" id="ARBA00022679"/>
    </source>
</evidence>
<reference evidence="13" key="2">
    <citation type="submission" date="2015-06" db="UniProtKB">
        <authorList>
            <consortium name="EnsemblProtists"/>
        </authorList>
    </citation>
    <scope>IDENTIFICATION</scope>
    <source>
        <strain evidence="13">Emoy2</strain>
    </source>
</reference>
<dbReference type="InterPro" id="IPR018936">
    <property type="entry name" value="PI3/4_kinase_CS"/>
</dbReference>
<dbReference type="Proteomes" id="UP000011713">
    <property type="component" value="Unassembled WGS sequence"/>
</dbReference>
<dbReference type="OMA" id="HLHIRTY"/>
<dbReference type="InterPro" id="IPR050517">
    <property type="entry name" value="DDR_Repair_Kinase"/>
</dbReference>
<dbReference type="EC" id="2.7.11.1" evidence="2"/>
<evidence type="ECO:0000256" key="6">
    <source>
        <dbReference type="ARBA" id="ARBA00022763"/>
    </source>
</evidence>
<dbReference type="PANTHER" id="PTHR11139:SF69">
    <property type="entry name" value="SERINE_THREONINE-PROTEIN KINASE ATR"/>
    <property type="match status" value="1"/>
</dbReference>
<keyword evidence="4" id="KW-0808">Transferase</keyword>
<evidence type="ECO:0000259" key="12">
    <source>
        <dbReference type="PROSITE" id="PS51190"/>
    </source>
</evidence>
<dbReference type="GO" id="GO:0000723">
    <property type="term" value="P:telomere maintenance"/>
    <property type="evidence" value="ECO:0007669"/>
    <property type="project" value="TreeGrafter"/>
</dbReference>
<dbReference type="EnsemblProtists" id="HpaT807600">
    <property type="protein sequence ID" value="HpaP807600"/>
    <property type="gene ID" value="HpaG807600"/>
</dbReference>
<evidence type="ECO:0000256" key="5">
    <source>
        <dbReference type="ARBA" id="ARBA00022741"/>
    </source>
</evidence>
<evidence type="ECO:0000256" key="2">
    <source>
        <dbReference type="ARBA" id="ARBA00012513"/>
    </source>
</evidence>
<reference evidence="14" key="1">
    <citation type="journal article" date="2010" name="Science">
        <title>Signatures of adaptation to obligate biotrophy in the Hyaloperonospora arabidopsidis genome.</title>
        <authorList>
            <person name="Baxter L."/>
            <person name="Tripathy S."/>
            <person name="Ishaque N."/>
            <person name="Boot N."/>
            <person name="Cabral A."/>
            <person name="Kemen E."/>
            <person name="Thines M."/>
            <person name="Ah-Fong A."/>
            <person name="Anderson R."/>
            <person name="Badejoko W."/>
            <person name="Bittner-Eddy P."/>
            <person name="Boore J.L."/>
            <person name="Chibucos M.C."/>
            <person name="Coates M."/>
            <person name="Dehal P."/>
            <person name="Delehaunty K."/>
            <person name="Dong S."/>
            <person name="Downton P."/>
            <person name="Dumas B."/>
            <person name="Fabro G."/>
            <person name="Fronick C."/>
            <person name="Fuerstenberg S.I."/>
            <person name="Fulton L."/>
            <person name="Gaulin E."/>
            <person name="Govers F."/>
            <person name="Hughes L."/>
            <person name="Humphray S."/>
            <person name="Jiang R.H."/>
            <person name="Judelson H."/>
            <person name="Kamoun S."/>
            <person name="Kyung K."/>
            <person name="Meijer H."/>
            <person name="Minx P."/>
            <person name="Morris P."/>
            <person name="Nelson J."/>
            <person name="Phuntumart V."/>
            <person name="Qutob D."/>
            <person name="Rehmany A."/>
            <person name="Rougon-Cardoso A."/>
            <person name="Ryden P."/>
            <person name="Torto-Alalibo T."/>
            <person name="Studholme D."/>
            <person name="Wang Y."/>
            <person name="Win J."/>
            <person name="Wood J."/>
            <person name="Clifton S.W."/>
            <person name="Rogers J."/>
            <person name="Van den Ackerveken G."/>
            <person name="Jones J.D."/>
            <person name="McDowell J.M."/>
            <person name="Beynon J."/>
            <person name="Tyler B.M."/>
        </authorList>
    </citation>
    <scope>NUCLEOTIDE SEQUENCE [LARGE SCALE GENOMIC DNA]</scope>
    <source>
        <strain evidence="14">Emoy2</strain>
    </source>
</reference>
<dbReference type="InParanoid" id="M4BMG3"/>
<dbReference type="EMBL" id="JH598420">
    <property type="status" value="NOT_ANNOTATED_CDS"/>
    <property type="molecule type" value="Genomic_DNA"/>
</dbReference>
<dbReference type="eggNOG" id="KOG0890">
    <property type="taxonomic scope" value="Eukaryota"/>
</dbReference>
<dbReference type="GO" id="GO:0005634">
    <property type="term" value="C:nucleus"/>
    <property type="evidence" value="ECO:0007669"/>
    <property type="project" value="UniProtKB-SubCell"/>
</dbReference>
<dbReference type="Pfam" id="PF02260">
    <property type="entry name" value="FATC"/>
    <property type="match status" value="1"/>
</dbReference>
<keyword evidence="3" id="KW-0723">Serine/threonine-protein kinase</keyword>
<dbReference type="GO" id="GO:0006281">
    <property type="term" value="P:DNA repair"/>
    <property type="evidence" value="ECO:0007669"/>
    <property type="project" value="TreeGrafter"/>
</dbReference>
<evidence type="ECO:0000256" key="10">
    <source>
        <dbReference type="ARBA" id="ARBA00024420"/>
    </source>
</evidence>
<dbReference type="GO" id="GO:0005694">
    <property type="term" value="C:chromosome"/>
    <property type="evidence" value="ECO:0007669"/>
    <property type="project" value="TreeGrafter"/>
</dbReference>
<comment type="subcellular location">
    <subcellularLocation>
        <location evidence="1">Nucleus</location>
    </subcellularLocation>
</comment>
<keyword evidence="6" id="KW-0227">DNA damage</keyword>
<keyword evidence="5" id="KW-0547">Nucleotide-binding</keyword>
<dbReference type="InterPro" id="IPR000403">
    <property type="entry name" value="PI3/4_kinase_cat_dom"/>
</dbReference>
<dbReference type="GO" id="GO:0005524">
    <property type="term" value="F:ATP binding"/>
    <property type="evidence" value="ECO:0007669"/>
    <property type="project" value="UniProtKB-KW"/>
</dbReference>
<evidence type="ECO:0000256" key="8">
    <source>
        <dbReference type="ARBA" id="ARBA00022840"/>
    </source>
</evidence>
<dbReference type="AlphaFoldDB" id="M4BMG3"/>
<evidence type="ECO:0000256" key="7">
    <source>
        <dbReference type="ARBA" id="ARBA00022777"/>
    </source>
</evidence>
<organism evidence="13 14">
    <name type="scientific">Hyaloperonospora arabidopsidis (strain Emoy2)</name>
    <name type="common">Downy mildew agent</name>
    <name type="synonym">Peronospora arabidopsidis</name>
    <dbReference type="NCBI Taxonomy" id="559515"/>
    <lineage>
        <taxon>Eukaryota</taxon>
        <taxon>Sar</taxon>
        <taxon>Stramenopiles</taxon>
        <taxon>Oomycota</taxon>
        <taxon>Peronosporomycetes</taxon>
        <taxon>Peronosporales</taxon>
        <taxon>Peronosporaceae</taxon>
        <taxon>Hyaloperonospora</taxon>
    </lineage>
</organism>
<keyword evidence="7" id="KW-0418">Kinase</keyword>
<dbReference type="EnsemblProtists" id="HpaT807599">
    <property type="protein sequence ID" value="HpaP807599"/>
    <property type="gene ID" value="HpaG807599"/>
</dbReference>
<keyword evidence="9" id="KW-0539">Nucleus</keyword>
<evidence type="ECO:0000313" key="13">
    <source>
        <dbReference type="EnsemblProtists" id="HpaP807600"/>
    </source>
</evidence>
<dbReference type="GO" id="GO:0004674">
    <property type="term" value="F:protein serine/threonine kinase activity"/>
    <property type="evidence" value="ECO:0007669"/>
    <property type="project" value="UniProtKB-KW"/>
</dbReference>
<dbReference type="SUPFAM" id="SSF56112">
    <property type="entry name" value="Protein kinase-like (PK-like)"/>
    <property type="match status" value="1"/>
</dbReference>
<proteinExistence type="predicted"/>
<dbReference type="SMART" id="SM00146">
    <property type="entry name" value="PI3Kc"/>
    <property type="match status" value="1"/>
</dbReference>
<feature type="domain" description="PI3K/PI4K catalytic" evidence="11">
    <location>
        <begin position="116"/>
        <end position="438"/>
    </location>
</feature>
<dbReference type="Gene3D" id="3.30.1010.10">
    <property type="entry name" value="Phosphatidylinositol 3-kinase Catalytic Subunit, Chain A, domain 4"/>
    <property type="match status" value="1"/>
</dbReference>
<dbReference type="PROSITE" id="PS51190">
    <property type="entry name" value="FATC"/>
    <property type="match status" value="1"/>
</dbReference>
<keyword evidence="8" id="KW-0067">ATP-binding</keyword>
<evidence type="ECO:0000256" key="3">
    <source>
        <dbReference type="ARBA" id="ARBA00022527"/>
    </source>
</evidence>
<evidence type="ECO:0000259" key="11">
    <source>
        <dbReference type="PROSITE" id="PS50290"/>
    </source>
</evidence>
<dbReference type="PANTHER" id="PTHR11139">
    <property type="entry name" value="ATAXIA TELANGIECTASIA MUTATED ATM -RELATED"/>
    <property type="match status" value="1"/>
</dbReference>
<dbReference type="CDD" id="cd00892">
    <property type="entry name" value="PIKKc_ATR"/>
    <property type="match status" value="1"/>
</dbReference>
<evidence type="ECO:0000256" key="1">
    <source>
        <dbReference type="ARBA" id="ARBA00004123"/>
    </source>
</evidence>
<dbReference type="GO" id="GO:0000077">
    <property type="term" value="P:DNA damage checkpoint signaling"/>
    <property type="evidence" value="ECO:0007669"/>
    <property type="project" value="TreeGrafter"/>
</dbReference>
<dbReference type="Pfam" id="PF00454">
    <property type="entry name" value="PI3_PI4_kinase"/>
    <property type="match status" value="1"/>
</dbReference>
<dbReference type="Gene3D" id="1.10.1070.11">
    <property type="entry name" value="Phosphatidylinositol 3-/4-kinase, catalytic domain"/>
    <property type="match status" value="1"/>
</dbReference>
<evidence type="ECO:0000256" key="9">
    <source>
        <dbReference type="ARBA" id="ARBA00023242"/>
    </source>
</evidence>
<sequence>MWPLLGLSLSLNPQRRKHARDIIFSAQQNFISQGLEDIAASFAEGMRLAEELISLAAHDPGNSQRKIHIRLSRVRTKILVPTQVALTTILPATGLAPRDESHVAFSSNAQVYIKGFRDKADVMMTKEKPKRIEVLGTDGLSYPFLCKREKSGDLRKDARMMEFNSMINRLLQKDKEGRKRKLRLRTYAVVCLNEESGLMEWVQHTKTMRQLIGQIYKTERGYIQPVRVTHEIKEQYLTMQKEYANNPGAMAQYYRCKVLSLPVFTPRFHQWFYNNFADPTAWFEARLAFSRSTAVWSMVGHIVGLGDRHCENILIDCTNGECIHVDFDCLFDKGLKLAKPEIVPFRLTPNIVDAFGITGYEGVFRRVSEVTLHLLRDNKETLRSVLESFIHDPLVEWGRRGKATQSSGGSGKIVAEVPSERTKMETRLVLKAIDDRLRGTYNLGDAIRPLVSRAHRSILPEVETLPLSVQGQVEKLIHEATLHKNLAQMYIGWMPFL</sequence>
<dbReference type="PROSITE" id="PS00916">
    <property type="entry name" value="PI3_4_KINASE_2"/>
    <property type="match status" value="1"/>
</dbReference>
<protein>
    <recommendedName>
        <fullName evidence="10">Serine/threonine-protein kinase ATR</fullName>
        <ecNumber evidence="2">2.7.11.1</ecNumber>
    </recommendedName>
</protein>
<accession>M4BMG3</accession>
<dbReference type="SMART" id="SM01343">
    <property type="entry name" value="FATC"/>
    <property type="match status" value="1"/>
</dbReference>
<dbReference type="HOGENOM" id="CLU_000178_9_3_1"/>
<dbReference type="InterPro" id="IPR036940">
    <property type="entry name" value="PI3/4_kinase_cat_sf"/>
</dbReference>
<evidence type="ECO:0000313" key="14">
    <source>
        <dbReference type="Proteomes" id="UP000011713"/>
    </source>
</evidence>
<dbReference type="VEuPathDB" id="FungiDB:HpaG807600"/>
<dbReference type="PROSITE" id="PS50290">
    <property type="entry name" value="PI3_4_KINASE_3"/>
    <property type="match status" value="1"/>
</dbReference>
<dbReference type="InterPro" id="IPR011009">
    <property type="entry name" value="Kinase-like_dom_sf"/>
</dbReference>